<organism evidence="11 12">
    <name type="scientific">Taurinivorans muris</name>
    <dbReference type="NCBI Taxonomy" id="2787751"/>
    <lineage>
        <taxon>Bacteria</taxon>
        <taxon>Pseudomonadati</taxon>
        <taxon>Thermodesulfobacteriota</taxon>
        <taxon>Desulfovibrionia</taxon>
        <taxon>Desulfovibrionales</taxon>
        <taxon>Desulfovibrionaceae</taxon>
        <taxon>Taurinivorans</taxon>
    </lineage>
</organism>
<feature type="binding site" evidence="9">
    <location>
        <position position="59"/>
    </location>
    <ligand>
        <name>Zn(2+)</name>
        <dbReference type="ChEBI" id="CHEBI:29105"/>
    </ligand>
</feature>
<feature type="binding site" evidence="9">
    <location>
        <position position="166"/>
    </location>
    <ligand>
        <name>Zn(2+)</name>
        <dbReference type="ChEBI" id="CHEBI:29105"/>
    </ligand>
</feature>
<keyword evidence="6 9" id="KW-0862">Zinc</keyword>
<reference evidence="11" key="1">
    <citation type="submission" date="2020-12" db="EMBL/GenBank/DDBJ databases">
        <title>Taurinivorans muris gen. nov., sp. nov., fundamental and realized metabolic niche of a ubiquitous sulfidogenic bacterium in the murine intestine.</title>
        <authorList>
            <person name="Ye H."/>
            <person name="Hanson B.T."/>
            <person name="Loy A."/>
        </authorList>
    </citation>
    <scope>NUCLEOTIDE SEQUENCE</scope>
    <source>
        <strain evidence="11">LT0009</strain>
    </source>
</reference>
<evidence type="ECO:0000256" key="7">
    <source>
        <dbReference type="ARBA" id="ARBA00023235"/>
    </source>
</evidence>
<dbReference type="SUPFAM" id="SSF53697">
    <property type="entry name" value="SIS domain"/>
    <property type="match status" value="1"/>
</dbReference>
<dbReference type="Pfam" id="PF13580">
    <property type="entry name" value="SIS_2"/>
    <property type="match status" value="1"/>
</dbReference>
<comment type="miscellaneous">
    <text evidence="9">The reaction produces a racemic mixture of D-glycero-alpha-D-manno-heptose 7-phosphate and D-glycero-beta-D-manno-heptose 7-phosphate.</text>
</comment>
<protein>
    <recommendedName>
        <fullName evidence="9">Phosphoheptose isomerase</fullName>
        <ecNumber evidence="9">5.3.1.28</ecNumber>
    </recommendedName>
    <alternativeName>
        <fullName evidence="9">Sedoheptulose 7-phosphate isomerase</fullName>
    </alternativeName>
</protein>
<dbReference type="PANTHER" id="PTHR30390">
    <property type="entry name" value="SEDOHEPTULOSE 7-PHOSPHATE ISOMERASE / DNAA INITIATOR-ASSOCIATING FACTOR FOR REPLICATION INITIATION"/>
    <property type="match status" value="1"/>
</dbReference>
<dbReference type="CDD" id="cd05006">
    <property type="entry name" value="SIS_GmhA"/>
    <property type="match status" value="1"/>
</dbReference>
<comment type="function">
    <text evidence="9">Catalyzes the isomerization of sedoheptulose 7-phosphate in D-glycero-D-manno-heptose 7-phosphate.</text>
</comment>
<evidence type="ECO:0000256" key="1">
    <source>
        <dbReference type="ARBA" id="ARBA00000348"/>
    </source>
</evidence>
<dbReference type="PROSITE" id="PS51464">
    <property type="entry name" value="SIS"/>
    <property type="match status" value="1"/>
</dbReference>
<feature type="binding site" evidence="9">
    <location>
        <position position="166"/>
    </location>
    <ligand>
        <name>substrate</name>
    </ligand>
</feature>
<sequence>MKTELLFDTIIENFIKLKKQSTLLDDIAKTWIASLEQGNTVIFCGNGGSAADSQHLSAELVGRYKKNRSALAALSLTVDTSAITAIANDFGYEHVFARQLEGVGKKGDCLVGISTSGNSQNIINAFLKAKEMGIKTVAFTGEHGGKMKELADICLNVPSTVTNSVQEMHIACGHILCEIVENHFFAD</sequence>
<feature type="domain" description="SIS" evidence="10">
    <location>
        <begin position="31"/>
        <end position="186"/>
    </location>
</feature>
<name>A0ABY5Y4M8_9BACT</name>
<evidence type="ECO:0000313" key="11">
    <source>
        <dbReference type="EMBL" id="UWX06327.1"/>
    </source>
</evidence>
<dbReference type="InterPro" id="IPR001347">
    <property type="entry name" value="SIS_dom"/>
</dbReference>
<feature type="binding site" evidence="9">
    <location>
        <position position="59"/>
    </location>
    <ligand>
        <name>substrate</name>
    </ligand>
</feature>
<comment type="cofactor">
    <cofactor evidence="9">
        <name>Zn(2+)</name>
        <dbReference type="ChEBI" id="CHEBI:29105"/>
    </cofactor>
    <text evidence="9">Binds 1 zinc ion per subunit.</text>
</comment>
<feature type="binding site" evidence="9">
    <location>
        <position position="174"/>
    </location>
    <ligand>
        <name>Zn(2+)</name>
        <dbReference type="ChEBI" id="CHEBI:29105"/>
    </ligand>
</feature>
<evidence type="ECO:0000256" key="8">
    <source>
        <dbReference type="ARBA" id="ARBA00023277"/>
    </source>
</evidence>
<keyword evidence="4 9" id="KW-0963">Cytoplasm</keyword>
<gene>
    <name evidence="9 11" type="primary">gmhA</name>
    <name evidence="11" type="ORF">JBF11_03160</name>
</gene>
<comment type="catalytic activity">
    <reaction evidence="1 9">
        <text>2 D-sedoheptulose 7-phosphate = D-glycero-alpha-D-manno-heptose 7-phosphate + D-glycero-beta-D-manno-heptose 7-phosphate</text>
        <dbReference type="Rhea" id="RHEA:27489"/>
        <dbReference type="ChEBI" id="CHEBI:57483"/>
        <dbReference type="ChEBI" id="CHEBI:60203"/>
        <dbReference type="ChEBI" id="CHEBI:60204"/>
        <dbReference type="EC" id="5.3.1.28"/>
    </reaction>
</comment>
<dbReference type="EC" id="5.3.1.28" evidence="9"/>
<evidence type="ECO:0000256" key="9">
    <source>
        <dbReference type="HAMAP-Rule" id="MF_00067"/>
    </source>
</evidence>
<feature type="binding site" evidence="9">
    <location>
        <begin position="88"/>
        <end position="89"/>
    </location>
    <ligand>
        <name>substrate</name>
    </ligand>
</feature>
<evidence type="ECO:0000256" key="6">
    <source>
        <dbReference type="ARBA" id="ARBA00022833"/>
    </source>
</evidence>
<dbReference type="Gene3D" id="3.40.50.10490">
    <property type="entry name" value="Glucose-6-phosphate isomerase like protein, domain 1"/>
    <property type="match status" value="1"/>
</dbReference>
<dbReference type="EMBL" id="CP065938">
    <property type="protein sequence ID" value="UWX06327.1"/>
    <property type="molecule type" value="Genomic_DNA"/>
</dbReference>
<accession>A0ABY5Y4M8</accession>
<evidence type="ECO:0000256" key="2">
    <source>
        <dbReference type="ARBA" id="ARBA00004496"/>
    </source>
</evidence>
<dbReference type="InterPro" id="IPR046348">
    <property type="entry name" value="SIS_dom_sf"/>
</dbReference>
<feature type="binding site" evidence="9">
    <location>
        <position position="119"/>
    </location>
    <ligand>
        <name>substrate</name>
    </ligand>
</feature>
<evidence type="ECO:0000313" key="12">
    <source>
        <dbReference type="Proteomes" id="UP001058120"/>
    </source>
</evidence>
<dbReference type="NCBIfam" id="TIGR00441">
    <property type="entry name" value="gmhA"/>
    <property type="match status" value="1"/>
</dbReference>
<dbReference type="InterPro" id="IPR035461">
    <property type="entry name" value="GmhA/DiaA"/>
</dbReference>
<keyword evidence="12" id="KW-1185">Reference proteome</keyword>
<dbReference type="PANTHER" id="PTHR30390:SF6">
    <property type="entry name" value="DNAA INITIATOR-ASSOCIATING PROTEIN DIAA"/>
    <property type="match status" value="1"/>
</dbReference>
<evidence type="ECO:0000259" key="10">
    <source>
        <dbReference type="PROSITE" id="PS51464"/>
    </source>
</evidence>
<feature type="binding site" evidence="9">
    <location>
        <position position="55"/>
    </location>
    <ligand>
        <name>Zn(2+)</name>
        <dbReference type="ChEBI" id="CHEBI:29105"/>
    </ligand>
</feature>
<dbReference type="HAMAP" id="MF_00067">
    <property type="entry name" value="GmhA"/>
    <property type="match status" value="1"/>
</dbReference>
<keyword evidence="5 9" id="KW-0479">Metal-binding</keyword>
<dbReference type="InterPro" id="IPR050099">
    <property type="entry name" value="SIS_GmhA/DiaA_subfam"/>
</dbReference>
<dbReference type="Proteomes" id="UP001058120">
    <property type="component" value="Chromosome"/>
</dbReference>
<feature type="binding site" evidence="9">
    <location>
        <begin position="46"/>
        <end position="48"/>
    </location>
    <ligand>
        <name>substrate</name>
    </ligand>
</feature>
<comment type="subcellular location">
    <subcellularLocation>
        <location evidence="2 9">Cytoplasm</location>
    </subcellularLocation>
</comment>
<dbReference type="RefSeq" id="WP_334315930.1">
    <property type="nucleotide sequence ID" value="NZ_CP065938.1"/>
</dbReference>
<dbReference type="GO" id="GO:0016853">
    <property type="term" value="F:isomerase activity"/>
    <property type="evidence" value="ECO:0007669"/>
    <property type="project" value="UniProtKB-KW"/>
</dbReference>
<feature type="binding site" evidence="9">
    <location>
        <begin position="114"/>
        <end position="116"/>
    </location>
    <ligand>
        <name>substrate</name>
    </ligand>
</feature>
<evidence type="ECO:0000256" key="4">
    <source>
        <dbReference type="ARBA" id="ARBA00022490"/>
    </source>
</evidence>
<comment type="similarity">
    <text evidence="3 9">Belongs to the SIS family. GmhA subfamily.</text>
</comment>
<keyword evidence="8 9" id="KW-0119">Carbohydrate metabolism</keyword>
<evidence type="ECO:0000256" key="5">
    <source>
        <dbReference type="ARBA" id="ARBA00022723"/>
    </source>
</evidence>
<comment type="pathway">
    <text evidence="9">Carbohydrate biosynthesis; D-glycero-D-manno-heptose 7-phosphate biosynthesis; D-glycero-alpha-D-manno-heptose 7-phosphate and D-glycero-beta-D-manno-heptose 7-phosphate from sedoheptulose 7-phosphate: step 1/1.</text>
</comment>
<proteinExistence type="inferred from homology"/>
<keyword evidence="7 9" id="KW-0413">Isomerase</keyword>
<dbReference type="InterPro" id="IPR004515">
    <property type="entry name" value="Phosphoheptose_Isoase"/>
</dbReference>
<evidence type="ECO:0000256" key="3">
    <source>
        <dbReference type="ARBA" id="ARBA00009894"/>
    </source>
</evidence>